<proteinExistence type="predicted"/>
<keyword evidence="1" id="KW-0812">Transmembrane</keyword>
<dbReference type="Pfam" id="PF09581">
    <property type="entry name" value="Spore_III_AF"/>
    <property type="match status" value="1"/>
</dbReference>
<evidence type="ECO:0000313" key="2">
    <source>
        <dbReference type="EMBL" id="HJD41586.1"/>
    </source>
</evidence>
<evidence type="ECO:0000313" key="3">
    <source>
        <dbReference type="Proteomes" id="UP000823909"/>
    </source>
</evidence>
<organism evidence="2 3">
    <name type="scientific">Candidatus Mediterraneibacter quadrami</name>
    <dbReference type="NCBI Taxonomy" id="2838684"/>
    <lineage>
        <taxon>Bacteria</taxon>
        <taxon>Bacillati</taxon>
        <taxon>Bacillota</taxon>
        <taxon>Clostridia</taxon>
        <taxon>Lachnospirales</taxon>
        <taxon>Lachnospiraceae</taxon>
        <taxon>Mediterraneibacter</taxon>
    </lineage>
</organism>
<protein>
    <submittedName>
        <fullName evidence="2">Stage III sporulation protein AF</fullName>
    </submittedName>
</protein>
<keyword evidence="1" id="KW-0472">Membrane</keyword>
<gene>
    <name evidence="2" type="ORF">H9910_01040</name>
</gene>
<sequence length="81" mass="9040">MDMIGAWIRDIAVFLIVSAAVLHAVPGKSYRKYIRFFTGLILILLLAEPVLELSGMARRFEAICHQSMIREEAASGDGIFE</sequence>
<reference evidence="2" key="1">
    <citation type="journal article" date="2021" name="PeerJ">
        <title>Extensive microbial diversity within the chicken gut microbiome revealed by metagenomics and culture.</title>
        <authorList>
            <person name="Gilroy R."/>
            <person name="Ravi A."/>
            <person name="Getino M."/>
            <person name="Pursley I."/>
            <person name="Horton D.L."/>
            <person name="Alikhan N.F."/>
            <person name="Baker D."/>
            <person name="Gharbi K."/>
            <person name="Hall N."/>
            <person name="Watson M."/>
            <person name="Adriaenssens E.M."/>
            <person name="Foster-Nyarko E."/>
            <person name="Jarju S."/>
            <person name="Secka A."/>
            <person name="Antonio M."/>
            <person name="Oren A."/>
            <person name="Chaudhuri R.R."/>
            <person name="La Ragione R."/>
            <person name="Hildebrand F."/>
            <person name="Pallen M.J."/>
        </authorList>
    </citation>
    <scope>NUCLEOTIDE SEQUENCE</scope>
    <source>
        <strain evidence="2">ChiBcec15-3976</strain>
    </source>
</reference>
<reference evidence="2" key="2">
    <citation type="submission" date="2021-04" db="EMBL/GenBank/DDBJ databases">
        <authorList>
            <person name="Gilroy R."/>
        </authorList>
    </citation>
    <scope>NUCLEOTIDE SEQUENCE</scope>
    <source>
        <strain evidence="2">ChiBcec15-3976</strain>
    </source>
</reference>
<comment type="caution">
    <text evidence="2">The sequence shown here is derived from an EMBL/GenBank/DDBJ whole genome shotgun (WGS) entry which is preliminary data.</text>
</comment>
<dbReference type="InterPro" id="IPR014245">
    <property type="entry name" value="Spore_III_AF"/>
</dbReference>
<evidence type="ECO:0000256" key="1">
    <source>
        <dbReference type="SAM" id="Phobius"/>
    </source>
</evidence>
<name>A0A9D2RFT6_9FIRM</name>
<dbReference type="Proteomes" id="UP000823909">
    <property type="component" value="Unassembled WGS sequence"/>
</dbReference>
<accession>A0A9D2RFT6</accession>
<keyword evidence="1" id="KW-1133">Transmembrane helix</keyword>
<dbReference type="EMBL" id="DWUU01000008">
    <property type="protein sequence ID" value="HJD41586.1"/>
    <property type="molecule type" value="Genomic_DNA"/>
</dbReference>
<feature type="transmembrane region" description="Helical" evidence="1">
    <location>
        <begin position="34"/>
        <end position="51"/>
    </location>
</feature>
<dbReference type="AlphaFoldDB" id="A0A9D2RFT6"/>